<dbReference type="EMBL" id="GBRH01168145">
    <property type="protein sequence ID" value="JAE29751.1"/>
    <property type="molecule type" value="Transcribed_RNA"/>
</dbReference>
<dbReference type="AlphaFoldDB" id="A0A0A9H4F9"/>
<accession>A0A0A9H4F9</accession>
<organism evidence="1">
    <name type="scientific">Arundo donax</name>
    <name type="common">Giant reed</name>
    <name type="synonym">Donax arundinaceus</name>
    <dbReference type="NCBI Taxonomy" id="35708"/>
    <lineage>
        <taxon>Eukaryota</taxon>
        <taxon>Viridiplantae</taxon>
        <taxon>Streptophyta</taxon>
        <taxon>Embryophyta</taxon>
        <taxon>Tracheophyta</taxon>
        <taxon>Spermatophyta</taxon>
        <taxon>Magnoliopsida</taxon>
        <taxon>Liliopsida</taxon>
        <taxon>Poales</taxon>
        <taxon>Poaceae</taxon>
        <taxon>PACMAD clade</taxon>
        <taxon>Arundinoideae</taxon>
        <taxon>Arundineae</taxon>
        <taxon>Arundo</taxon>
    </lineage>
</organism>
<sequence>MLGGYVIKVQWICLGVCLNHAFCSRTSPANRRFFPLLKEPIID</sequence>
<reference evidence="1" key="1">
    <citation type="submission" date="2014-09" db="EMBL/GenBank/DDBJ databases">
        <authorList>
            <person name="Magalhaes I.L.F."/>
            <person name="Oliveira U."/>
            <person name="Santos F.R."/>
            <person name="Vidigal T.H.D.A."/>
            <person name="Brescovit A.D."/>
            <person name="Santos A.J."/>
        </authorList>
    </citation>
    <scope>NUCLEOTIDE SEQUENCE</scope>
    <source>
        <tissue evidence="1">Shoot tissue taken approximately 20 cm above the soil surface</tissue>
    </source>
</reference>
<name>A0A0A9H4F9_ARUDO</name>
<proteinExistence type="predicted"/>
<evidence type="ECO:0000313" key="1">
    <source>
        <dbReference type="EMBL" id="JAE29751.1"/>
    </source>
</evidence>
<reference evidence="1" key="2">
    <citation type="journal article" date="2015" name="Data Brief">
        <title>Shoot transcriptome of the giant reed, Arundo donax.</title>
        <authorList>
            <person name="Barrero R.A."/>
            <person name="Guerrero F.D."/>
            <person name="Moolhuijzen P."/>
            <person name="Goolsby J.A."/>
            <person name="Tidwell J."/>
            <person name="Bellgard S.E."/>
            <person name="Bellgard M.I."/>
        </authorList>
    </citation>
    <scope>NUCLEOTIDE SEQUENCE</scope>
    <source>
        <tissue evidence="1">Shoot tissue taken approximately 20 cm above the soil surface</tissue>
    </source>
</reference>
<protein>
    <submittedName>
        <fullName evidence="1">Uncharacterized protein</fullName>
    </submittedName>
</protein>